<dbReference type="Proteomes" id="UP000078046">
    <property type="component" value="Unassembled WGS sequence"/>
</dbReference>
<evidence type="ECO:0008006" key="3">
    <source>
        <dbReference type="Google" id="ProtNLM"/>
    </source>
</evidence>
<evidence type="ECO:0000313" key="2">
    <source>
        <dbReference type="Proteomes" id="UP000078046"/>
    </source>
</evidence>
<dbReference type="OrthoDB" id="449062at2759"/>
<keyword evidence="2" id="KW-1185">Reference proteome</keyword>
<gene>
    <name evidence="1" type="ORF">A3Q56_08050</name>
</gene>
<organism evidence="1 2">
    <name type="scientific">Intoshia linei</name>
    <dbReference type="NCBI Taxonomy" id="1819745"/>
    <lineage>
        <taxon>Eukaryota</taxon>
        <taxon>Metazoa</taxon>
        <taxon>Spiralia</taxon>
        <taxon>Lophotrochozoa</taxon>
        <taxon>Mesozoa</taxon>
        <taxon>Orthonectida</taxon>
        <taxon>Rhopaluridae</taxon>
        <taxon>Intoshia</taxon>
    </lineage>
</organism>
<proteinExistence type="predicted"/>
<name>A0A177AS76_9BILA</name>
<protein>
    <recommendedName>
        <fullName evidence="3">Armadillo repeat-containing protein 8</fullName>
    </recommendedName>
</protein>
<accession>A0A177AS76</accession>
<comment type="caution">
    <text evidence="1">The sequence shown here is derived from an EMBL/GenBank/DDBJ whole genome shotgun (WGS) entry which is preliminary data.</text>
</comment>
<feature type="non-terminal residue" evidence="1">
    <location>
        <position position="1"/>
    </location>
</feature>
<dbReference type="SUPFAM" id="SSF48371">
    <property type="entry name" value="ARM repeat"/>
    <property type="match status" value="1"/>
</dbReference>
<sequence length="148" mass="16789">KCLNSLLNLIKVLCGNDELKDEYMSLNLSKLIRDAMEMHSHNAHILTYITALIAMVSLRNSKYVNELIAYNIDKLCLNAITQHSNEKLYVNACYSLRNIVSRNKEYIARIQAFDAESILSPLLNNPSKDITDAASAALRDLNLNYKKI</sequence>
<dbReference type="AlphaFoldDB" id="A0A177AS76"/>
<reference evidence="1 2" key="1">
    <citation type="submission" date="2016-04" db="EMBL/GenBank/DDBJ databases">
        <title>The genome of Intoshia linei affirms orthonectids as highly simplified spiralians.</title>
        <authorList>
            <person name="Mikhailov K.V."/>
            <person name="Slusarev G.S."/>
            <person name="Nikitin M.A."/>
            <person name="Logacheva M.D."/>
            <person name="Penin A."/>
            <person name="Aleoshin V."/>
            <person name="Panchin Y.V."/>
        </authorList>
    </citation>
    <scope>NUCLEOTIDE SEQUENCE [LARGE SCALE GENOMIC DNA]</scope>
    <source>
        <strain evidence="1">Intl2013</strain>
        <tissue evidence="1">Whole animal</tissue>
    </source>
</reference>
<dbReference type="InterPro" id="IPR016024">
    <property type="entry name" value="ARM-type_fold"/>
</dbReference>
<dbReference type="EMBL" id="LWCA01001998">
    <property type="protein sequence ID" value="OAF64241.1"/>
    <property type="molecule type" value="Genomic_DNA"/>
</dbReference>
<dbReference type="InterPro" id="IPR011989">
    <property type="entry name" value="ARM-like"/>
</dbReference>
<evidence type="ECO:0000313" key="1">
    <source>
        <dbReference type="EMBL" id="OAF64241.1"/>
    </source>
</evidence>
<dbReference type="Gene3D" id="1.25.10.10">
    <property type="entry name" value="Leucine-rich Repeat Variant"/>
    <property type="match status" value="1"/>
</dbReference>